<comment type="caution">
    <text evidence="2">The sequence shown here is derived from an EMBL/GenBank/DDBJ whole genome shotgun (WGS) entry which is preliminary data.</text>
</comment>
<dbReference type="PIRSF" id="PIRSF008459">
    <property type="entry name" value="UCP008459"/>
    <property type="match status" value="1"/>
</dbReference>
<dbReference type="Proteomes" id="UP000290106">
    <property type="component" value="Unassembled WGS sequence"/>
</dbReference>
<dbReference type="OrthoDB" id="5615858at2"/>
<dbReference type="AlphaFoldDB" id="A0A4Q1RGV5"/>
<dbReference type="EMBL" id="SDKC01000001">
    <property type="protein sequence ID" value="RXS74891.1"/>
    <property type="molecule type" value="Genomic_DNA"/>
</dbReference>
<evidence type="ECO:0000313" key="2">
    <source>
        <dbReference type="EMBL" id="RXS74891.1"/>
    </source>
</evidence>
<proteinExistence type="predicted"/>
<feature type="domain" description="CASTOR ACT" evidence="1">
    <location>
        <begin position="53"/>
        <end position="114"/>
    </location>
</feature>
<dbReference type="InterPro" id="IPR016540">
    <property type="entry name" value="UCP008459"/>
</dbReference>
<dbReference type="RefSeq" id="WP_129257438.1">
    <property type="nucleotide sequence ID" value="NZ_SDKC01000001.1"/>
</dbReference>
<accession>A0A4Q1RGV5</accession>
<dbReference type="InterPro" id="IPR027795">
    <property type="entry name" value="CASTOR_ACT_dom"/>
</dbReference>
<name>A0A4Q1RGV5_9FIRM</name>
<dbReference type="Gene3D" id="3.30.2130.10">
    <property type="entry name" value="VC0802-like"/>
    <property type="match status" value="1"/>
</dbReference>
<dbReference type="InterPro" id="IPR051719">
    <property type="entry name" value="CASTOR_mTORC1"/>
</dbReference>
<gene>
    <name evidence="2" type="ORF">ETP43_06425</name>
</gene>
<reference evidence="2 3" key="1">
    <citation type="submission" date="2019-01" db="EMBL/GenBank/DDBJ databases">
        <title>Blautia sp. nov. KGMB01111 isolated human feces.</title>
        <authorList>
            <person name="Park J.-E."/>
            <person name="Kim J.-S."/>
            <person name="Park S.-H."/>
        </authorList>
    </citation>
    <scope>NUCLEOTIDE SEQUENCE [LARGE SCALE GENOMIC DNA]</scope>
    <source>
        <strain evidence="2 3">KGMB01111</strain>
    </source>
</reference>
<dbReference type="Pfam" id="PF13840">
    <property type="entry name" value="ACT_7"/>
    <property type="match status" value="1"/>
</dbReference>
<keyword evidence="3" id="KW-1185">Reference proteome</keyword>
<evidence type="ECO:0000259" key="1">
    <source>
        <dbReference type="Pfam" id="PF13840"/>
    </source>
</evidence>
<protein>
    <submittedName>
        <fullName evidence="2">ACT domain-containing protein</fullName>
    </submittedName>
</protein>
<dbReference type="PANTHER" id="PTHR31131">
    <property type="entry name" value="CHROMOSOME 1, WHOLE GENOME SHOTGUN SEQUENCE"/>
    <property type="match status" value="1"/>
</dbReference>
<evidence type="ECO:0000313" key="3">
    <source>
        <dbReference type="Proteomes" id="UP000290106"/>
    </source>
</evidence>
<dbReference type="InterPro" id="IPR045865">
    <property type="entry name" value="ACT-like_dom_sf"/>
</dbReference>
<dbReference type="PANTHER" id="PTHR31131:SF6">
    <property type="entry name" value="CASTOR ACT DOMAIN-CONTAINING PROTEIN"/>
    <property type="match status" value="1"/>
</dbReference>
<organism evidence="2 3">
    <name type="scientific">Blautia faecicola</name>
    <dbReference type="NCBI Taxonomy" id="2509240"/>
    <lineage>
        <taxon>Bacteria</taxon>
        <taxon>Bacillati</taxon>
        <taxon>Bacillota</taxon>
        <taxon>Clostridia</taxon>
        <taxon>Lachnospirales</taxon>
        <taxon>Lachnospiraceae</taxon>
        <taxon>Blautia</taxon>
    </lineage>
</organism>
<sequence>MKIKRINQEFSVCQVEDYSLVNMDSEYCFIEKTDEEKSLVCLTKEVPPNVIQREDDWKAFRIQGTLDFSLIGILARIAAILADHKISIFAVSTYNTDYVFVKKENYTKALEILEASGYMISDRRKVDICPYLQTL</sequence>
<dbReference type="SUPFAM" id="SSF55021">
    <property type="entry name" value="ACT-like"/>
    <property type="match status" value="2"/>
</dbReference>